<evidence type="ECO:0000313" key="1">
    <source>
        <dbReference type="EMBL" id="MBW9094571.1"/>
    </source>
</evidence>
<evidence type="ECO:0000313" key="2">
    <source>
        <dbReference type="Proteomes" id="UP001196843"/>
    </source>
</evidence>
<dbReference type="RefSeq" id="WP_220301274.1">
    <property type="nucleotide sequence ID" value="NZ_JAEUAW010000009.1"/>
</dbReference>
<comment type="caution">
    <text evidence="1">The sequence shown here is derived from an EMBL/GenBank/DDBJ whole genome shotgun (WGS) entry which is preliminary data.</text>
</comment>
<accession>A0ABS7HQQ0</accession>
<protein>
    <recommendedName>
        <fullName evidence="3">Transcriptional regulator, AbiEi antitoxin, Type IV TA system</fullName>
    </recommendedName>
</protein>
<keyword evidence="2" id="KW-1185">Reference proteome</keyword>
<proteinExistence type="predicted"/>
<name>A0ABS7HQQ0_9MICO</name>
<organism evidence="1 2">
    <name type="scientific">Microbacterium jejuense</name>
    <dbReference type="NCBI Taxonomy" id="1263637"/>
    <lineage>
        <taxon>Bacteria</taxon>
        <taxon>Bacillati</taxon>
        <taxon>Actinomycetota</taxon>
        <taxon>Actinomycetes</taxon>
        <taxon>Micrococcales</taxon>
        <taxon>Microbacteriaceae</taxon>
        <taxon>Microbacterium</taxon>
    </lineage>
</organism>
<sequence>MPPLTLHRREDLLTTGRSSRDLATAARAGTLVRVRSGIYVDGAAWTAAVPEARIVARAHALTLTSELAPVISHESAAAAHGLGLFRPDTTRVHVIVPVERPGAASAVVRHRGELPDDEVVEINGLRVTSLARTVADVARTATFEQAVTVADAALRAQFVPTPGVYDAAGAEEFRRTVFGIVRRFPHGQGRAKRVLAFADGRAQLPGESVSRVRLCELGFRVIALQVPVPGPGTKTYYIDFGLEDASAWGEFDGRLKYVDGRIVDGRSAAQIFDEEKQREDWIRGTTQRPFVRWGWPHLRTSADLGARLAAFGIVARG</sequence>
<reference evidence="1 2" key="1">
    <citation type="journal article" date="2021" name="MBio">
        <title>Poor Competitiveness of Bradyrhizobium in Pigeon Pea Root Colonization in Indian Soils.</title>
        <authorList>
            <person name="Chalasani D."/>
            <person name="Basu A."/>
            <person name="Pullabhotla S.V.S.R.N."/>
            <person name="Jorrin B."/>
            <person name="Neal A.L."/>
            <person name="Poole P.S."/>
            <person name="Podile A.R."/>
            <person name="Tkacz A."/>
        </authorList>
    </citation>
    <scope>NUCLEOTIDE SEQUENCE [LARGE SCALE GENOMIC DNA]</scope>
    <source>
        <strain evidence="1 2">HU14</strain>
    </source>
</reference>
<dbReference type="EMBL" id="JAEUAW010000009">
    <property type="protein sequence ID" value="MBW9094571.1"/>
    <property type="molecule type" value="Genomic_DNA"/>
</dbReference>
<dbReference type="Proteomes" id="UP001196843">
    <property type="component" value="Unassembled WGS sequence"/>
</dbReference>
<evidence type="ECO:0008006" key="3">
    <source>
        <dbReference type="Google" id="ProtNLM"/>
    </source>
</evidence>
<gene>
    <name evidence="1" type="ORF">JNB62_12820</name>
</gene>